<keyword evidence="3" id="KW-1185">Reference proteome</keyword>
<reference evidence="2 3" key="1">
    <citation type="submission" date="2018-11" db="EMBL/GenBank/DDBJ databases">
        <title>Genomic Encyclopedia of Type Strains, Phase IV (KMG-IV): sequencing the most valuable type-strain genomes for metagenomic binning, comparative biology and taxonomic classification.</title>
        <authorList>
            <person name="Goeker M."/>
        </authorList>
    </citation>
    <scope>NUCLEOTIDE SEQUENCE [LARGE SCALE GENOMIC DNA]</scope>
    <source>
        <strain evidence="2 3">DSM 100316</strain>
    </source>
</reference>
<proteinExistence type="predicted"/>
<organism evidence="2 3">
    <name type="scientific">Sinobacterium caligoides</name>
    <dbReference type="NCBI Taxonomy" id="933926"/>
    <lineage>
        <taxon>Bacteria</taxon>
        <taxon>Pseudomonadati</taxon>
        <taxon>Pseudomonadota</taxon>
        <taxon>Gammaproteobacteria</taxon>
        <taxon>Cellvibrionales</taxon>
        <taxon>Spongiibacteraceae</taxon>
        <taxon>Sinobacterium</taxon>
    </lineage>
</organism>
<dbReference type="OrthoDB" id="5515308at2"/>
<sequence length="152" mass="17333">MRSAESWFSEYGESHRNRVNQLIHKVAVPAIYFSIAGLLWALPQMSWMQPYAWLNWATLILVLVMVFYATLGLRFFVALLLFSLACVAAIAWLAVETALLWQLSLAIFIVAWVLQFVGHKIEGVKPSFFKDILFLLVGPAWVFDGLWRAIKG</sequence>
<dbReference type="Proteomes" id="UP000275394">
    <property type="component" value="Unassembled WGS sequence"/>
</dbReference>
<comment type="caution">
    <text evidence="2">The sequence shown here is derived from an EMBL/GenBank/DDBJ whole genome shotgun (WGS) entry which is preliminary data.</text>
</comment>
<name>A0A3N2E158_9GAMM</name>
<feature type="transmembrane region" description="Helical" evidence="1">
    <location>
        <begin position="22"/>
        <end position="42"/>
    </location>
</feature>
<dbReference type="EMBL" id="RKHR01000003">
    <property type="protein sequence ID" value="ROS05757.1"/>
    <property type="molecule type" value="Genomic_DNA"/>
</dbReference>
<dbReference type="PANTHER" id="PTHR28026">
    <property type="entry name" value="DUF962 DOMAIN PROTEIN (AFU_ORTHOLOGUE AFUA_8G05310)"/>
    <property type="match status" value="1"/>
</dbReference>
<gene>
    <name evidence="2" type="ORF">EDC56_1309</name>
</gene>
<dbReference type="PANTHER" id="PTHR28026:SF9">
    <property type="entry name" value="2-HYDROXY-PALMITIC ACID DIOXYGENASE MPO1"/>
    <property type="match status" value="1"/>
</dbReference>
<keyword evidence="1" id="KW-0812">Transmembrane</keyword>
<feature type="transmembrane region" description="Helical" evidence="1">
    <location>
        <begin position="129"/>
        <end position="150"/>
    </location>
</feature>
<feature type="transmembrane region" description="Helical" evidence="1">
    <location>
        <begin position="99"/>
        <end position="117"/>
    </location>
</feature>
<evidence type="ECO:0000313" key="3">
    <source>
        <dbReference type="Proteomes" id="UP000275394"/>
    </source>
</evidence>
<keyword evidence="1" id="KW-0472">Membrane</keyword>
<evidence type="ECO:0000313" key="2">
    <source>
        <dbReference type="EMBL" id="ROS05757.1"/>
    </source>
</evidence>
<dbReference type="Pfam" id="PF06127">
    <property type="entry name" value="Mpo1-like"/>
    <property type="match status" value="1"/>
</dbReference>
<evidence type="ECO:0000256" key="1">
    <source>
        <dbReference type="SAM" id="Phobius"/>
    </source>
</evidence>
<dbReference type="GO" id="GO:0046521">
    <property type="term" value="P:sphingoid catabolic process"/>
    <property type="evidence" value="ECO:0007669"/>
    <property type="project" value="TreeGrafter"/>
</dbReference>
<dbReference type="RefSeq" id="WP_123711653.1">
    <property type="nucleotide sequence ID" value="NZ_RKHR01000003.1"/>
</dbReference>
<dbReference type="InterPro" id="IPR009305">
    <property type="entry name" value="Mpo1-like"/>
</dbReference>
<feature type="transmembrane region" description="Helical" evidence="1">
    <location>
        <begin position="75"/>
        <end position="93"/>
    </location>
</feature>
<dbReference type="GO" id="GO:0016020">
    <property type="term" value="C:membrane"/>
    <property type="evidence" value="ECO:0007669"/>
    <property type="project" value="GOC"/>
</dbReference>
<feature type="transmembrane region" description="Helical" evidence="1">
    <location>
        <begin position="48"/>
        <end position="68"/>
    </location>
</feature>
<protein>
    <submittedName>
        <fullName evidence="2">Putative membrane protein YGL010W</fullName>
    </submittedName>
</protein>
<accession>A0A3N2E158</accession>
<keyword evidence="1" id="KW-1133">Transmembrane helix</keyword>
<dbReference type="AlphaFoldDB" id="A0A3N2E158"/>